<feature type="chain" id="PRO_5031347814" description="Outer membrane protein beta-barrel domain-containing protein" evidence="1">
    <location>
        <begin position="22"/>
        <end position="181"/>
    </location>
</feature>
<reference evidence="2 3" key="1">
    <citation type="submission" date="2020-08" db="EMBL/GenBank/DDBJ databases">
        <title>Genomic Encyclopedia of Type Strains, Phase IV (KMG-V): Genome sequencing to study the core and pangenomes of soil and plant-associated prokaryotes.</title>
        <authorList>
            <person name="Whitman W."/>
        </authorList>
    </citation>
    <scope>NUCLEOTIDE SEQUENCE [LARGE SCALE GENOMIC DNA]</scope>
    <source>
        <strain evidence="2 3">M2T3</strain>
    </source>
</reference>
<gene>
    <name evidence="2" type="ORF">HDF25_000068</name>
</gene>
<evidence type="ECO:0008006" key="4">
    <source>
        <dbReference type="Google" id="ProtNLM"/>
    </source>
</evidence>
<name>A0A7X0MGC4_9SPHI</name>
<sequence length="181" mass="19244">MKRLFLLTAIAGIFAFSNVSAQTKDPAMSGQKLGIGLDFALPTGNTNNLYKLGFGGSLQYQTPIAQSLNFTADAGFLSFSGKDFGGFKYPKYSAIPVKAGLRYFLVENVFVGGEIGAAFGTSSGAKTSFIYTPGVGVEFPVANKSTIELGARYEGWTGGNNNIIVPVKNFIGFRLAYNFGI</sequence>
<keyword evidence="1" id="KW-0732">Signal</keyword>
<feature type="signal peptide" evidence="1">
    <location>
        <begin position="1"/>
        <end position="21"/>
    </location>
</feature>
<protein>
    <recommendedName>
        <fullName evidence="4">Outer membrane protein beta-barrel domain-containing protein</fullName>
    </recommendedName>
</protein>
<dbReference type="RefSeq" id="WP_184621607.1">
    <property type="nucleotide sequence ID" value="NZ_JACHCC010000001.1"/>
</dbReference>
<comment type="caution">
    <text evidence="2">The sequence shown here is derived from an EMBL/GenBank/DDBJ whole genome shotgun (WGS) entry which is preliminary data.</text>
</comment>
<evidence type="ECO:0000313" key="3">
    <source>
        <dbReference type="Proteomes" id="UP000521017"/>
    </source>
</evidence>
<dbReference type="InterPro" id="IPR011250">
    <property type="entry name" value="OMP/PagP_B-barrel"/>
</dbReference>
<dbReference type="AlphaFoldDB" id="A0A7X0MGC4"/>
<evidence type="ECO:0000313" key="2">
    <source>
        <dbReference type="EMBL" id="MBB6497944.1"/>
    </source>
</evidence>
<accession>A0A7X0MGC4</accession>
<dbReference type="Proteomes" id="UP000521017">
    <property type="component" value="Unassembled WGS sequence"/>
</dbReference>
<dbReference type="SUPFAM" id="SSF56925">
    <property type="entry name" value="OMPA-like"/>
    <property type="match status" value="1"/>
</dbReference>
<organism evidence="2 3">
    <name type="scientific">Pedobacter cryoconitis</name>
    <dbReference type="NCBI Taxonomy" id="188932"/>
    <lineage>
        <taxon>Bacteria</taxon>
        <taxon>Pseudomonadati</taxon>
        <taxon>Bacteroidota</taxon>
        <taxon>Sphingobacteriia</taxon>
        <taxon>Sphingobacteriales</taxon>
        <taxon>Sphingobacteriaceae</taxon>
        <taxon>Pedobacter</taxon>
    </lineage>
</organism>
<evidence type="ECO:0000256" key="1">
    <source>
        <dbReference type="SAM" id="SignalP"/>
    </source>
</evidence>
<proteinExistence type="predicted"/>
<dbReference type="EMBL" id="JACHCC010000001">
    <property type="protein sequence ID" value="MBB6497944.1"/>
    <property type="molecule type" value="Genomic_DNA"/>
</dbReference>